<sequence>MSHISLAISPDNTVNQAMLEKTLTSFGDGNIKLKSGDIEDYTRVLAGAHEVFQKIIDLPDYVPEVEKRCARKDTHRPTPAENESNAWAWKVSIKDDAAEGCLKGMTISLKDNIALADVPCSVGTSYIESWVPKTDATVATRVLQAGAEITGKAVCENLSYFGASISSGNGRMDNVYAKGYSAGGSSSGSAVLVARGECDMSIGGDQGGSIRLPAAHNGIVGMKPTHGLVPYTGICLLERTIDTTGPMTKDVLSNALLLKVIAGSDSIDDRQLDGCQSHGQVPNYPFQAKRSINGLRVGIVSESLDTDLTDKRYASFVAEAARKFTDLGAQVVEEVSVPGTVLASDLWMVIARLSAYQNLTGRACGHRGLYLNDFTKKFLPITQEKLDKMWPSAIVTLTNGAYAWDNLDPTLMGKTMSLSRKVRDEIDAVLSRYDILVTPTMVKLPSRIDSVPDSPTPLQKMAYAAGVGLNTCPYSLTGHPAISIPVGFLSPVDDPNVLLPVGMQIIGKFYDEGTLYCAAYAWESSYDWKKRIYTEAGTGGTGQV</sequence>
<dbReference type="InterPro" id="IPR036928">
    <property type="entry name" value="AS_sf"/>
</dbReference>
<comment type="similarity">
    <text evidence="1">Belongs to the amidase family.</text>
</comment>
<dbReference type="InterPro" id="IPR020556">
    <property type="entry name" value="Amidase_CS"/>
</dbReference>
<protein>
    <recommendedName>
        <fullName evidence="2">Amidase domain-containing protein</fullName>
    </recommendedName>
</protein>
<name>A0A1B9GMQ2_9TREE</name>
<dbReference type="EMBL" id="KI669510">
    <property type="protein sequence ID" value="OCF32253.1"/>
    <property type="molecule type" value="Genomic_DNA"/>
</dbReference>
<evidence type="ECO:0000256" key="1">
    <source>
        <dbReference type="ARBA" id="ARBA00009199"/>
    </source>
</evidence>
<dbReference type="PANTHER" id="PTHR11895:SF83">
    <property type="entry name" value="AMIDASE"/>
    <property type="match status" value="1"/>
</dbReference>
<keyword evidence="4" id="KW-1185">Reference proteome</keyword>
<dbReference type="PROSITE" id="PS00571">
    <property type="entry name" value="AMIDASES"/>
    <property type="match status" value="1"/>
</dbReference>
<dbReference type="GO" id="GO:0003824">
    <property type="term" value="F:catalytic activity"/>
    <property type="evidence" value="ECO:0007669"/>
    <property type="project" value="InterPro"/>
</dbReference>
<dbReference type="Gene3D" id="3.90.1300.10">
    <property type="entry name" value="Amidase signature (AS) domain"/>
    <property type="match status" value="1"/>
</dbReference>
<evidence type="ECO:0000313" key="4">
    <source>
        <dbReference type="Proteomes" id="UP000092666"/>
    </source>
</evidence>
<dbReference type="Pfam" id="PF01425">
    <property type="entry name" value="Amidase"/>
    <property type="match status" value="1"/>
</dbReference>
<dbReference type="OrthoDB" id="1879366at2759"/>
<dbReference type="InterPro" id="IPR000120">
    <property type="entry name" value="Amidase"/>
</dbReference>
<dbReference type="PANTHER" id="PTHR11895">
    <property type="entry name" value="TRANSAMIDASE"/>
    <property type="match status" value="1"/>
</dbReference>
<reference evidence="4" key="2">
    <citation type="submission" date="2013-12" db="EMBL/GenBank/DDBJ databases">
        <title>Evolution of pathogenesis and genome organization in the Tremellales.</title>
        <authorList>
            <person name="Cuomo C."/>
            <person name="Litvintseva A."/>
            <person name="Heitman J."/>
            <person name="Chen Y."/>
            <person name="Sun S."/>
            <person name="Springer D."/>
            <person name="Dromer F."/>
            <person name="Young S."/>
            <person name="Zeng Q."/>
            <person name="Chapman S."/>
            <person name="Gujja S."/>
            <person name="Saif S."/>
            <person name="Birren B."/>
        </authorList>
    </citation>
    <scope>NUCLEOTIDE SEQUENCE [LARGE SCALE GENOMIC DNA]</scope>
    <source>
        <strain evidence="4">BCC8398</strain>
    </source>
</reference>
<reference evidence="3 4" key="1">
    <citation type="submission" date="2013-07" db="EMBL/GenBank/DDBJ databases">
        <title>The Genome Sequence of Cryptococcus heveanensis BCC8398.</title>
        <authorList>
            <consortium name="The Broad Institute Genome Sequencing Platform"/>
            <person name="Cuomo C."/>
            <person name="Litvintseva A."/>
            <person name="Chen Y."/>
            <person name="Heitman J."/>
            <person name="Sun S."/>
            <person name="Springer D."/>
            <person name="Dromer F."/>
            <person name="Young S.K."/>
            <person name="Zeng Q."/>
            <person name="Gargeya S."/>
            <person name="Fitzgerald M."/>
            <person name="Abouelleil A."/>
            <person name="Alvarado L."/>
            <person name="Berlin A.M."/>
            <person name="Chapman S.B."/>
            <person name="Dewar J."/>
            <person name="Goldberg J."/>
            <person name="Griggs A."/>
            <person name="Gujja S."/>
            <person name="Hansen M."/>
            <person name="Howarth C."/>
            <person name="Imamovic A."/>
            <person name="Larimer J."/>
            <person name="McCowan C."/>
            <person name="Murphy C."/>
            <person name="Pearson M."/>
            <person name="Priest M."/>
            <person name="Roberts A."/>
            <person name="Saif S."/>
            <person name="Shea T."/>
            <person name="Sykes S."/>
            <person name="Wortman J."/>
            <person name="Nusbaum C."/>
            <person name="Birren B."/>
        </authorList>
    </citation>
    <scope>NUCLEOTIDE SEQUENCE [LARGE SCALE GENOMIC DNA]</scope>
    <source>
        <strain evidence="3 4">BCC8398</strain>
    </source>
</reference>
<feature type="domain" description="Amidase" evidence="2">
    <location>
        <begin position="78"/>
        <end position="515"/>
    </location>
</feature>
<organism evidence="3 4">
    <name type="scientific">Kwoniella heveanensis BCC8398</name>
    <dbReference type="NCBI Taxonomy" id="1296120"/>
    <lineage>
        <taxon>Eukaryota</taxon>
        <taxon>Fungi</taxon>
        <taxon>Dikarya</taxon>
        <taxon>Basidiomycota</taxon>
        <taxon>Agaricomycotina</taxon>
        <taxon>Tremellomycetes</taxon>
        <taxon>Tremellales</taxon>
        <taxon>Cryptococcaceae</taxon>
        <taxon>Kwoniella</taxon>
    </lineage>
</organism>
<dbReference type="SUPFAM" id="SSF75304">
    <property type="entry name" value="Amidase signature (AS) enzymes"/>
    <property type="match status" value="1"/>
</dbReference>
<gene>
    <name evidence="3" type="ORF">I316_06168</name>
</gene>
<evidence type="ECO:0000313" key="3">
    <source>
        <dbReference type="EMBL" id="OCF32253.1"/>
    </source>
</evidence>
<accession>A0A1B9GMQ2</accession>
<dbReference type="Proteomes" id="UP000092666">
    <property type="component" value="Unassembled WGS sequence"/>
</dbReference>
<evidence type="ECO:0000259" key="2">
    <source>
        <dbReference type="Pfam" id="PF01425"/>
    </source>
</evidence>
<proteinExistence type="inferred from homology"/>
<dbReference type="InterPro" id="IPR023631">
    <property type="entry name" value="Amidase_dom"/>
</dbReference>
<dbReference type="AlphaFoldDB" id="A0A1B9GMQ2"/>
<dbReference type="STRING" id="1296120.A0A1B9GMQ2"/>